<reference evidence="4" key="1">
    <citation type="submission" date="2024-06" db="EMBL/GenBank/DDBJ databases">
        <title>Multi-omics analyses provide insights into the biosynthesis of the anticancer antibiotic pleurotin in Hohenbuehelia grisea.</title>
        <authorList>
            <person name="Weaver J.A."/>
            <person name="Alberti F."/>
        </authorList>
    </citation>
    <scope>NUCLEOTIDE SEQUENCE [LARGE SCALE GENOMIC DNA]</scope>
    <source>
        <strain evidence="4">T-177</strain>
    </source>
</reference>
<proteinExistence type="predicted"/>
<feature type="compositionally biased region" description="Polar residues" evidence="1">
    <location>
        <begin position="293"/>
        <end position="328"/>
    </location>
</feature>
<gene>
    <name evidence="3" type="ORF">HGRIS_010449</name>
</gene>
<comment type="caution">
    <text evidence="3">The sequence shown here is derived from an EMBL/GenBank/DDBJ whole genome shotgun (WGS) entry which is preliminary data.</text>
</comment>
<dbReference type="Pfam" id="PF20149">
    <property type="entry name" value="DUF6532"/>
    <property type="match status" value="1"/>
</dbReference>
<feature type="compositionally biased region" description="Polar residues" evidence="1">
    <location>
        <begin position="238"/>
        <end position="248"/>
    </location>
</feature>
<feature type="compositionally biased region" description="Basic residues" evidence="1">
    <location>
        <begin position="123"/>
        <end position="133"/>
    </location>
</feature>
<dbReference type="Proteomes" id="UP001556367">
    <property type="component" value="Unassembled WGS sequence"/>
</dbReference>
<accession>A0ABR3IZJ3</accession>
<evidence type="ECO:0000256" key="1">
    <source>
        <dbReference type="SAM" id="MobiDB-lite"/>
    </source>
</evidence>
<evidence type="ECO:0000313" key="4">
    <source>
        <dbReference type="Proteomes" id="UP001556367"/>
    </source>
</evidence>
<evidence type="ECO:0000259" key="2">
    <source>
        <dbReference type="Pfam" id="PF20149"/>
    </source>
</evidence>
<feature type="compositionally biased region" description="Polar residues" evidence="1">
    <location>
        <begin position="393"/>
        <end position="407"/>
    </location>
</feature>
<organism evidence="3 4">
    <name type="scientific">Hohenbuehelia grisea</name>
    <dbReference type="NCBI Taxonomy" id="104357"/>
    <lineage>
        <taxon>Eukaryota</taxon>
        <taxon>Fungi</taxon>
        <taxon>Dikarya</taxon>
        <taxon>Basidiomycota</taxon>
        <taxon>Agaricomycotina</taxon>
        <taxon>Agaricomycetes</taxon>
        <taxon>Agaricomycetidae</taxon>
        <taxon>Agaricales</taxon>
        <taxon>Pleurotineae</taxon>
        <taxon>Pleurotaceae</taxon>
        <taxon>Hohenbuehelia</taxon>
    </lineage>
</organism>
<name>A0ABR3IZJ3_9AGAR</name>
<feature type="region of interest" description="Disordered" evidence="1">
    <location>
        <begin position="287"/>
        <end position="346"/>
    </location>
</feature>
<feature type="region of interest" description="Disordered" evidence="1">
    <location>
        <begin position="69"/>
        <end position="272"/>
    </location>
</feature>
<feature type="region of interest" description="Disordered" evidence="1">
    <location>
        <begin position="387"/>
        <end position="464"/>
    </location>
</feature>
<evidence type="ECO:0000313" key="3">
    <source>
        <dbReference type="EMBL" id="KAL0948643.1"/>
    </source>
</evidence>
<feature type="compositionally biased region" description="Acidic residues" evidence="1">
    <location>
        <begin position="199"/>
        <end position="208"/>
    </location>
</feature>
<feature type="region of interest" description="Disordered" evidence="1">
    <location>
        <begin position="41"/>
        <end position="60"/>
    </location>
</feature>
<protein>
    <recommendedName>
        <fullName evidence="2">DUF6532 domain-containing protein</fullName>
    </recommendedName>
</protein>
<feature type="compositionally biased region" description="Polar residues" evidence="1">
    <location>
        <begin position="171"/>
        <end position="181"/>
    </location>
</feature>
<keyword evidence="4" id="KW-1185">Reference proteome</keyword>
<sequence>MRHFASVAVRSDQKGEDPFGSWPRLQTTHIDFASIDRSKLTPAQKAQLTKQRNRIQADERAAQLCQSQLTTREAKSKVFRDAPWIGAAPTGRAKPVSRAIPAPQKRQHRDALSSESDTSQHEHKSRSKKKRIRLSSPPAELPPSNESRTASTASPNSKKKSKRKAPAVILSDSNQSDSPQRPTIRLKRVSHAPAHSDDQGSEMNEDTPADFLSQGSDAEMHTVSRSRNSQSHDKRQNSQDAHSLSSEAPTEDEAVDYDVQEDEDLQEISDTNELQNIFELELHSSIRQRTRRSASPQEISATTSTRKGTHNQMASIRTTFPSPSPKTSHSARSRKAATHNGQRDNDVLQVINHSRDSDSAPAQQSSKPKTRLVVQRLVDSHFQLIPLIDESQQKPQWSAGPSTSDTHASPKPRHRKHSIDQALESAGSDLNDVDVNTERDAPTVSNSGWPTEAHFTPKAPGQRSLNLKAQPLALQSVLRTAIRKSNTHGLFENAYPSTDGGFKHFRTILRTSARSLGYEKLADRFTRDTQFGIIIARPVSVRLTNLRGEFKKEAKAVVSGYYNILAGENVEATVKALLKDSKYIFQMDPTSPTRTLRTKPFHHNSIVAVLHAAAVFKGSHGTLADKHGNHFKSSMTEGPKASELEIPLAMACLSATAVHWALDEWVNTQSKSLDFDSGVYAGIYQRHTSFLSQIKTNNLSGYHRLMADLYVRASAGDRKQAVSMTNDPMAILDLAGMDE</sequence>
<dbReference type="InterPro" id="IPR045341">
    <property type="entry name" value="DUF6532"/>
</dbReference>
<dbReference type="EMBL" id="JASNQZ010000013">
    <property type="protein sequence ID" value="KAL0948643.1"/>
    <property type="molecule type" value="Genomic_DNA"/>
</dbReference>
<feature type="compositionally biased region" description="Acidic residues" evidence="1">
    <location>
        <begin position="249"/>
        <end position="267"/>
    </location>
</feature>
<feature type="region of interest" description="Disordered" evidence="1">
    <location>
        <begin position="1"/>
        <end position="24"/>
    </location>
</feature>
<feature type="domain" description="DUF6532" evidence="2">
    <location>
        <begin position="481"/>
        <end position="693"/>
    </location>
</feature>
<feature type="compositionally biased region" description="Polar residues" evidence="1">
    <location>
        <begin position="144"/>
        <end position="156"/>
    </location>
</feature>